<dbReference type="Proteomes" id="UP000774326">
    <property type="component" value="Unassembled WGS sequence"/>
</dbReference>
<dbReference type="EMBL" id="JAEUBG010002357">
    <property type="protein sequence ID" value="KAH3684700.1"/>
    <property type="molecule type" value="Genomic_DNA"/>
</dbReference>
<name>A0A9P8Q854_WICPI</name>
<dbReference type="AlphaFoldDB" id="A0A9P8Q854"/>
<comment type="caution">
    <text evidence="1">The sequence shown here is derived from an EMBL/GenBank/DDBJ whole genome shotgun (WGS) entry which is preliminary data.</text>
</comment>
<gene>
    <name evidence="1" type="ORF">WICPIJ_004335</name>
</gene>
<organism evidence="1 2">
    <name type="scientific">Wickerhamomyces pijperi</name>
    <name type="common">Yeast</name>
    <name type="synonym">Pichia pijperi</name>
    <dbReference type="NCBI Taxonomy" id="599730"/>
    <lineage>
        <taxon>Eukaryota</taxon>
        <taxon>Fungi</taxon>
        <taxon>Dikarya</taxon>
        <taxon>Ascomycota</taxon>
        <taxon>Saccharomycotina</taxon>
        <taxon>Saccharomycetes</taxon>
        <taxon>Phaffomycetales</taxon>
        <taxon>Wickerhamomycetaceae</taxon>
        <taxon>Wickerhamomyces</taxon>
    </lineage>
</organism>
<evidence type="ECO:0000313" key="1">
    <source>
        <dbReference type="EMBL" id="KAH3684700.1"/>
    </source>
</evidence>
<evidence type="ECO:0000313" key="2">
    <source>
        <dbReference type="Proteomes" id="UP000774326"/>
    </source>
</evidence>
<keyword evidence="2" id="KW-1185">Reference proteome</keyword>
<sequence>MYDPNAPNYGFTARDYEVIIYYISYNKWLRDDKQLGGPGGDFMQIEHEQMHKDENFKFVGIVEDVKRKLYLLNKYGNEFHVEKEQS</sequence>
<accession>A0A9P8Q854</accession>
<protein>
    <submittedName>
        <fullName evidence="1">Uncharacterized protein</fullName>
    </submittedName>
</protein>
<proteinExistence type="predicted"/>
<reference evidence="1" key="2">
    <citation type="submission" date="2021-01" db="EMBL/GenBank/DDBJ databases">
        <authorList>
            <person name="Schikora-Tamarit M.A."/>
        </authorList>
    </citation>
    <scope>NUCLEOTIDE SEQUENCE</scope>
    <source>
        <strain evidence="1">CBS2887</strain>
    </source>
</reference>
<reference evidence="1" key="1">
    <citation type="journal article" date="2021" name="Open Biol.">
        <title>Shared evolutionary footprints suggest mitochondrial oxidative damage underlies multiple complex I losses in fungi.</title>
        <authorList>
            <person name="Schikora-Tamarit M.A."/>
            <person name="Marcet-Houben M."/>
            <person name="Nosek J."/>
            <person name="Gabaldon T."/>
        </authorList>
    </citation>
    <scope>NUCLEOTIDE SEQUENCE</scope>
    <source>
        <strain evidence="1">CBS2887</strain>
    </source>
</reference>